<dbReference type="PANTHER" id="PTHR34109">
    <property type="entry name" value="BNAUNNG04460D PROTEIN-RELATED"/>
    <property type="match status" value="1"/>
</dbReference>
<protein>
    <submittedName>
        <fullName evidence="2">Putative glyoxalase superfamily protein PhnB</fullName>
    </submittedName>
</protein>
<dbReference type="OrthoDB" id="9795306at2"/>
<dbReference type="InterPro" id="IPR029068">
    <property type="entry name" value="Glyas_Bleomycin-R_OHBP_Dase"/>
</dbReference>
<organism evidence="2 3">
    <name type="scientific">Hoyosella altamirensis</name>
    <dbReference type="NCBI Taxonomy" id="616997"/>
    <lineage>
        <taxon>Bacteria</taxon>
        <taxon>Bacillati</taxon>
        <taxon>Actinomycetota</taxon>
        <taxon>Actinomycetes</taxon>
        <taxon>Mycobacteriales</taxon>
        <taxon>Hoyosellaceae</taxon>
        <taxon>Hoyosella</taxon>
    </lineage>
</organism>
<evidence type="ECO:0000313" key="2">
    <source>
        <dbReference type="EMBL" id="MBB3035981.1"/>
    </source>
</evidence>
<dbReference type="InterPro" id="IPR004360">
    <property type="entry name" value="Glyas_Fos-R_dOase_dom"/>
</dbReference>
<feature type="domain" description="VOC" evidence="1">
    <location>
        <begin position="3"/>
        <end position="126"/>
    </location>
</feature>
<gene>
    <name evidence="2" type="ORF">FHU29_000415</name>
</gene>
<accession>A0A839RIX7</accession>
<dbReference type="Gene3D" id="3.30.720.110">
    <property type="match status" value="1"/>
</dbReference>
<dbReference type="AlphaFoldDB" id="A0A839RIX7"/>
<keyword evidence="3" id="KW-1185">Reference proteome</keyword>
<dbReference type="CDD" id="cd07246">
    <property type="entry name" value="VOC_like"/>
    <property type="match status" value="1"/>
</dbReference>
<name>A0A839RIX7_9ACTN</name>
<dbReference type="PANTHER" id="PTHR34109:SF1">
    <property type="entry name" value="VOC DOMAIN-CONTAINING PROTEIN"/>
    <property type="match status" value="1"/>
</dbReference>
<evidence type="ECO:0000259" key="1">
    <source>
        <dbReference type="PROSITE" id="PS51819"/>
    </source>
</evidence>
<dbReference type="InterPro" id="IPR037523">
    <property type="entry name" value="VOC_core"/>
</dbReference>
<dbReference type="Gene3D" id="3.30.720.120">
    <property type="match status" value="1"/>
</dbReference>
<proteinExistence type="predicted"/>
<reference evidence="2 3" key="1">
    <citation type="submission" date="2020-08" db="EMBL/GenBank/DDBJ databases">
        <title>Sequencing the genomes of 1000 actinobacteria strains.</title>
        <authorList>
            <person name="Klenk H.-P."/>
        </authorList>
    </citation>
    <scope>NUCLEOTIDE SEQUENCE [LARGE SCALE GENOMIC DNA]</scope>
    <source>
        <strain evidence="2 3">DSM 45258</strain>
    </source>
</reference>
<dbReference type="Pfam" id="PF00903">
    <property type="entry name" value="Glyoxalase"/>
    <property type="match status" value="1"/>
</dbReference>
<sequence length="141" mass="15194">MAKIETVYPRLVVSDGAAAIGFYVNALGAEERCRYTDNDGRIVHSEVVIGGVTVAVKDADGTDPSPDNVNGTPVILALYTDDANAVADRMMEHGATVIFPVRDQFYGERAGRLADPFGHVWMIAQKNGELSPDEIQRTLTG</sequence>
<dbReference type="EMBL" id="JACHWS010000001">
    <property type="protein sequence ID" value="MBB3035981.1"/>
    <property type="molecule type" value="Genomic_DNA"/>
</dbReference>
<dbReference type="RefSeq" id="WP_064439654.1">
    <property type="nucleotide sequence ID" value="NZ_BDDI01000005.1"/>
</dbReference>
<comment type="caution">
    <text evidence="2">The sequence shown here is derived from an EMBL/GenBank/DDBJ whole genome shotgun (WGS) entry which is preliminary data.</text>
</comment>
<dbReference type="Proteomes" id="UP000567922">
    <property type="component" value="Unassembled WGS sequence"/>
</dbReference>
<dbReference type="PROSITE" id="PS51819">
    <property type="entry name" value="VOC"/>
    <property type="match status" value="1"/>
</dbReference>
<dbReference type="SUPFAM" id="SSF54593">
    <property type="entry name" value="Glyoxalase/Bleomycin resistance protein/Dihydroxybiphenyl dioxygenase"/>
    <property type="match status" value="1"/>
</dbReference>
<evidence type="ECO:0000313" key="3">
    <source>
        <dbReference type="Proteomes" id="UP000567922"/>
    </source>
</evidence>